<dbReference type="FunFam" id="1.10.600.10:FF:000001">
    <property type="entry name" value="Geranylgeranyl diphosphate synthase"/>
    <property type="match status" value="1"/>
</dbReference>
<gene>
    <name evidence="13" type="ORF">SAMN02745249_00483</name>
</gene>
<evidence type="ECO:0000256" key="2">
    <source>
        <dbReference type="ARBA" id="ARBA00006706"/>
    </source>
</evidence>
<dbReference type="GO" id="GO:0004337">
    <property type="term" value="F:(2E,6E)-farnesyl diphosphate synthase activity"/>
    <property type="evidence" value="ECO:0007669"/>
    <property type="project" value="UniProtKB-EC"/>
</dbReference>
<evidence type="ECO:0000256" key="11">
    <source>
        <dbReference type="ARBA" id="ARBA00049399"/>
    </source>
</evidence>
<dbReference type="InterPro" id="IPR053378">
    <property type="entry name" value="Prenyl_diphosphate_synthase"/>
</dbReference>
<dbReference type="Gene3D" id="1.10.600.10">
    <property type="entry name" value="Farnesyl Diphosphate Synthase"/>
    <property type="match status" value="1"/>
</dbReference>
<evidence type="ECO:0000313" key="14">
    <source>
        <dbReference type="Proteomes" id="UP000184128"/>
    </source>
</evidence>
<sequence length="296" mass="32909">MEFKAFTEKYLNDFNTYLLNHIENKSNTSLEDAMNYSLDANGKRLRPLLLLAVLESFHLPIKSGYEAAAALEMVHTYSLIHDDLPAMDNDDLRRGKPTNHIQFNEATAILAGDALLTLAFEVLTKGNLASEIKLALIQKLAKTSGYEGMVGGQQADIDGEKKRLTIEDIERIHFRKTGALIEMATVSGGIIAKKSEPILKKLANLANEIGIAYQIRDDILDVVASEEELGKGVATDAALEKSTYPSLLGIEESFLRLNQRLKKAEQIILSIAEMDEPFQTDLLISFVHQLSLEEYK</sequence>
<dbReference type="Proteomes" id="UP000184128">
    <property type="component" value="Unassembled WGS sequence"/>
</dbReference>
<dbReference type="STRING" id="1121025.SAMN02745249_00483"/>
<dbReference type="CDD" id="cd00685">
    <property type="entry name" value="Trans_IPPS_HT"/>
    <property type="match status" value="1"/>
</dbReference>
<dbReference type="PROSITE" id="PS00723">
    <property type="entry name" value="POLYPRENYL_SYNTHASE_1"/>
    <property type="match status" value="1"/>
</dbReference>
<dbReference type="PROSITE" id="PS00444">
    <property type="entry name" value="POLYPRENYL_SYNTHASE_2"/>
    <property type="match status" value="1"/>
</dbReference>
<dbReference type="InterPro" id="IPR008949">
    <property type="entry name" value="Isoprenoid_synthase_dom_sf"/>
</dbReference>
<dbReference type="OrthoDB" id="9805316at2"/>
<evidence type="ECO:0000256" key="1">
    <source>
        <dbReference type="ARBA" id="ARBA00001946"/>
    </source>
</evidence>
<evidence type="ECO:0000256" key="9">
    <source>
        <dbReference type="ARBA" id="ARBA00032380"/>
    </source>
</evidence>
<keyword evidence="7" id="KW-0460">Magnesium</keyword>
<evidence type="ECO:0000256" key="3">
    <source>
        <dbReference type="ARBA" id="ARBA00012439"/>
    </source>
</evidence>
<dbReference type="SFLD" id="SFLDG01017">
    <property type="entry name" value="Polyprenyl_Transferase_Like"/>
    <property type="match status" value="1"/>
</dbReference>
<keyword evidence="14" id="KW-1185">Reference proteome</keyword>
<dbReference type="GO" id="GO:0016114">
    <property type="term" value="P:terpenoid biosynthetic process"/>
    <property type="evidence" value="ECO:0007669"/>
    <property type="project" value="UniProtKB-ARBA"/>
</dbReference>
<accession>A0A1M4TQW6</accession>
<dbReference type="SFLD" id="SFLDS00005">
    <property type="entry name" value="Isoprenoid_Synthase_Type_I"/>
    <property type="match status" value="1"/>
</dbReference>
<comment type="catalytic activity">
    <reaction evidence="11">
        <text>isopentenyl diphosphate + (2E)-geranyl diphosphate = (2E,6E)-farnesyl diphosphate + diphosphate</text>
        <dbReference type="Rhea" id="RHEA:19361"/>
        <dbReference type="ChEBI" id="CHEBI:33019"/>
        <dbReference type="ChEBI" id="CHEBI:58057"/>
        <dbReference type="ChEBI" id="CHEBI:128769"/>
        <dbReference type="ChEBI" id="CHEBI:175763"/>
        <dbReference type="EC" id="2.5.1.10"/>
    </reaction>
</comment>
<dbReference type="AlphaFoldDB" id="A0A1M4TQW6"/>
<reference evidence="13 14" key="1">
    <citation type="submission" date="2016-11" db="EMBL/GenBank/DDBJ databases">
        <authorList>
            <person name="Jaros S."/>
            <person name="Januszkiewicz K."/>
            <person name="Wedrychowicz H."/>
        </authorList>
    </citation>
    <scope>NUCLEOTIDE SEQUENCE [LARGE SCALE GENOMIC DNA]</scope>
    <source>
        <strain evidence="13 14">DSM 15692</strain>
    </source>
</reference>
<evidence type="ECO:0000256" key="6">
    <source>
        <dbReference type="ARBA" id="ARBA00022723"/>
    </source>
</evidence>
<dbReference type="PANTHER" id="PTHR43281">
    <property type="entry name" value="FARNESYL DIPHOSPHATE SYNTHASE"/>
    <property type="match status" value="1"/>
</dbReference>
<dbReference type="Pfam" id="PF00348">
    <property type="entry name" value="polyprenyl_synt"/>
    <property type="match status" value="1"/>
</dbReference>
<evidence type="ECO:0000256" key="5">
    <source>
        <dbReference type="ARBA" id="ARBA00022679"/>
    </source>
</evidence>
<keyword evidence="8" id="KW-0414">Isoprene biosynthesis</keyword>
<dbReference type="NCBIfam" id="NF045485">
    <property type="entry name" value="FPPsyn"/>
    <property type="match status" value="1"/>
</dbReference>
<name>A0A1M4TQW6_9LACT</name>
<keyword evidence="5 12" id="KW-0808">Transferase</keyword>
<dbReference type="InterPro" id="IPR033749">
    <property type="entry name" value="Polyprenyl_synt_CS"/>
</dbReference>
<dbReference type="GO" id="GO:0005737">
    <property type="term" value="C:cytoplasm"/>
    <property type="evidence" value="ECO:0007669"/>
    <property type="project" value="UniProtKB-ARBA"/>
</dbReference>
<comment type="similarity">
    <text evidence="2 12">Belongs to the FPP/GGPP synthase family.</text>
</comment>
<evidence type="ECO:0000256" key="7">
    <source>
        <dbReference type="ARBA" id="ARBA00022842"/>
    </source>
</evidence>
<dbReference type="RefSeq" id="WP_073295787.1">
    <property type="nucleotide sequence ID" value="NZ_FQUF01000006.1"/>
</dbReference>
<comment type="cofactor">
    <cofactor evidence="1">
        <name>Mg(2+)</name>
        <dbReference type="ChEBI" id="CHEBI:18420"/>
    </cofactor>
</comment>
<evidence type="ECO:0000256" key="8">
    <source>
        <dbReference type="ARBA" id="ARBA00023229"/>
    </source>
</evidence>
<evidence type="ECO:0000313" key="13">
    <source>
        <dbReference type="EMBL" id="SHE46851.1"/>
    </source>
</evidence>
<evidence type="ECO:0000256" key="12">
    <source>
        <dbReference type="RuleBase" id="RU004466"/>
    </source>
</evidence>
<dbReference type="SUPFAM" id="SSF48576">
    <property type="entry name" value="Terpenoid synthases"/>
    <property type="match status" value="1"/>
</dbReference>
<organism evidence="13 14">
    <name type="scientific">Atopostipes suicloacalis DSM 15692</name>
    <dbReference type="NCBI Taxonomy" id="1121025"/>
    <lineage>
        <taxon>Bacteria</taxon>
        <taxon>Bacillati</taxon>
        <taxon>Bacillota</taxon>
        <taxon>Bacilli</taxon>
        <taxon>Lactobacillales</taxon>
        <taxon>Carnobacteriaceae</taxon>
        <taxon>Atopostipes</taxon>
    </lineage>
</organism>
<dbReference type="GO" id="GO:0046872">
    <property type="term" value="F:metal ion binding"/>
    <property type="evidence" value="ECO:0007669"/>
    <property type="project" value="UniProtKB-KW"/>
</dbReference>
<evidence type="ECO:0000256" key="10">
    <source>
        <dbReference type="ARBA" id="ARBA00032873"/>
    </source>
</evidence>
<evidence type="ECO:0000256" key="4">
    <source>
        <dbReference type="ARBA" id="ARBA00015100"/>
    </source>
</evidence>
<keyword evidence="6" id="KW-0479">Metal-binding</keyword>
<dbReference type="InterPro" id="IPR000092">
    <property type="entry name" value="Polyprenyl_synt"/>
</dbReference>
<dbReference type="EC" id="2.5.1.10" evidence="3"/>
<proteinExistence type="inferred from homology"/>
<dbReference type="PANTHER" id="PTHR43281:SF1">
    <property type="entry name" value="FARNESYL DIPHOSPHATE SYNTHASE"/>
    <property type="match status" value="1"/>
</dbReference>
<protein>
    <recommendedName>
        <fullName evidence="4">Farnesyl diphosphate synthase</fullName>
        <ecNumber evidence="3">2.5.1.10</ecNumber>
    </recommendedName>
    <alternativeName>
        <fullName evidence="10">(2E,6E)-farnesyl diphosphate synthase</fullName>
    </alternativeName>
    <alternativeName>
        <fullName evidence="9">Geranyltranstransferase</fullName>
    </alternativeName>
</protein>
<dbReference type="EMBL" id="FQUF01000006">
    <property type="protein sequence ID" value="SHE46851.1"/>
    <property type="molecule type" value="Genomic_DNA"/>
</dbReference>